<dbReference type="EMBL" id="CP074694">
    <property type="protein sequence ID" value="QVL34382.1"/>
    <property type="molecule type" value="Genomic_DNA"/>
</dbReference>
<keyword evidence="2" id="KW-0808">Transferase</keyword>
<dbReference type="Gene3D" id="3.30.420.40">
    <property type="match status" value="2"/>
</dbReference>
<dbReference type="RefSeq" id="WP_213499352.1">
    <property type="nucleotide sequence ID" value="NZ_CP074694.1"/>
</dbReference>
<dbReference type="InterPro" id="IPR000905">
    <property type="entry name" value="Gcp-like_dom"/>
</dbReference>
<accession>A0A8E6BAI9</accession>
<dbReference type="KEGG" id="tsph:KIH39_10885"/>
<dbReference type="InterPro" id="IPR043129">
    <property type="entry name" value="ATPase_NBD"/>
</dbReference>
<organism evidence="2 3">
    <name type="scientific">Telmatocola sphagniphila</name>
    <dbReference type="NCBI Taxonomy" id="1123043"/>
    <lineage>
        <taxon>Bacteria</taxon>
        <taxon>Pseudomonadati</taxon>
        <taxon>Planctomycetota</taxon>
        <taxon>Planctomycetia</taxon>
        <taxon>Gemmatales</taxon>
        <taxon>Gemmataceae</taxon>
    </lineage>
</organism>
<dbReference type="EC" id="2.3.1.234" evidence="2"/>
<dbReference type="GO" id="GO:0002949">
    <property type="term" value="P:tRNA threonylcarbamoyladenosine modification"/>
    <property type="evidence" value="ECO:0007669"/>
    <property type="project" value="InterPro"/>
</dbReference>
<dbReference type="Proteomes" id="UP000676194">
    <property type="component" value="Chromosome"/>
</dbReference>
<dbReference type="InterPro" id="IPR022496">
    <property type="entry name" value="T6A_TsaB"/>
</dbReference>
<dbReference type="SUPFAM" id="SSF53067">
    <property type="entry name" value="Actin-like ATPase domain"/>
    <property type="match status" value="1"/>
</dbReference>
<sequence>MNRSQQIYEVTMQQPCGILLIETSGLPGRVGLILPGGQPLHRTLQTGQRHARDLLVAIRDLASEAKIELKTLAGIALSIGPGGYTGLRVGLTAAKTLAFALRVPLHAIPTFDWLREIPGKEYKQLILVSDALKGQVYSEIVEVGQDGFASRFPLNVRPLADVLNQVRENTLVMGEQKLRAAVPEPISMMERELLSAEQIFKAMVKCVDSGKYVSPQLSLLEPLYLRGSSAEEKAKEMQSQIKIT</sequence>
<keyword evidence="2" id="KW-0012">Acyltransferase</keyword>
<proteinExistence type="predicted"/>
<evidence type="ECO:0000259" key="1">
    <source>
        <dbReference type="Pfam" id="PF00814"/>
    </source>
</evidence>
<feature type="domain" description="Gcp-like" evidence="1">
    <location>
        <begin position="47"/>
        <end position="138"/>
    </location>
</feature>
<dbReference type="NCBIfam" id="TIGR03725">
    <property type="entry name" value="T6A_YeaZ"/>
    <property type="match status" value="1"/>
</dbReference>
<evidence type="ECO:0000313" key="2">
    <source>
        <dbReference type="EMBL" id="QVL34382.1"/>
    </source>
</evidence>
<dbReference type="Pfam" id="PF00814">
    <property type="entry name" value="TsaD"/>
    <property type="match status" value="1"/>
</dbReference>
<name>A0A8E6BAI9_9BACT</name>
<gene>
    <name evidence="2" type="primary">tsaB</name>
    <name evidence="2" type="ORF">KIH39_10885</name>
</gene>
<evidence type="ECO:0000313" key="3">
    <source>
        <dbReference type="Proteomes" id="UP000676194"/>
    </source>
</evidence>
<keyword evidence="3" id="KW-1185">Reference proteome</keyword>
<reference evidence="2" key="1">
    <citation type="submission" date="2021-05" db="EMBL/GenBank/DDBJ databases">
        <title>Complete genome sequence of the cellulolytic planctomycete Telmatocola sphagniphila SP2T and characterization of the first cellulase from planctomycetes.</title>
        <authorList>
            <person name="Rakitin A.L."/>
            <person name="Beletsky A.V."/>
            <person name="Naumoff D.G."/>
            <person name="Kulichevskaya I.S."/>
            <person name="Mardanov A.V."/>
            <person name="Ravin N.V."/>
            <person name="Dedysh S.N."/>
        </authorList>
    </citation>
    <scope>NUCLEOTIDE SEQUENCE</scope>
    <source>
        <strain evidence="2">SP2T</strain>
    </source>
</reference>
<protein>
    <submittedName>
        <fullName evidence="2">tRNA (Adenosine(37)-N6)-threonylcarbamoyltransferase complex dimerization subunit type 1 TsaB</fullName>
        <ecNumber evidence="2">2.3.1.234</ecNumber>
    </submittedName>
</protein>
<dbReference type="GO" id="GO:0061711">
    <property type="term" value="F:tRNA N(6)-L-threonylcarbamoyladenine synthase activity"/>
    <property type="evidence" value="ECO:0007669"/>
    <property type="project" value="UniProtKB-EC"/>
</dbReference>
<dbReference type="AlphaFoldDB" id="A0A8E6BAI9"/>